<feature type="transmembrane region" description="Helical" evidence="8">
    <location>
        <begin position="218"/>
        <end position="243"/>
    </location>
</feature>
<evidence type="ECO:0000313" key="10">
    <source>
        <dbReference type="Proteomes" id="UP000580839"/>
    </source>
</evidence>
<dbReference type="GO" id="GO:0008233">
    <property type="term" value="F:peptidase activity"/>
    <property type="evidence" value="ECO:0007669"/>
    <property type="project" value="UniProtKB-KW"/>
</dbReference>
<dbReference type="GO" id="GO:0005886">
    <property type="term" value="C:plasma membrane"/>
    <property type="evidence" value="ECO:0007669"/>
    <property type="project" value="UniProtKB-SubCell"/>
</dbReference>
<evidence type="ECO:0000256" key="3">
    <source>
        <dbReference type="ARBA" id="ARBA00022670"/>
    </source>
</evidence>
<proteinExistence type="predicted"/>
<keyword evidence="2" id="KW-1003">Cell membrane</keyword>
<feature type="transmembrane region" description="Helical" evidence="8">
    <location>
        <begin position="255"/>
        <end position="275"/>
    </location>
</feature>
<dbReference type="InterPro" id="IPR019127">
    <property type="entry name" value="Exosortase"/>
</dbReference>
<keyword evidence="6 8" id="KW-1133">Transmembrane helix</keyword>
<keyword evidence="7 8" id="KW-0472">Membrane</keyword>
<evidence type="ECO:0000256" key="5">
    <source>
        <dbReference type="ARBA" id="ARBA00022801"/>
    </source>
</evidence>
<evidence type="ECO:0000256" key="2">
    <source>
        <dbReference type="ARBA" id="ARBA00022475"/>
    </source>
</evidence>
<gene>
    <name evidence="9" type="ORF">HOP12_06300</name>
</gene>
<evidence type="ECO:0000256" key="7">
    <source>
        <dbReference type="ARBA" id="ARBA00023136"/>
    </source>
</evidence>
<dbReference type="InterPro" id="IPR013426">
    <property type="entry name" value="EpsH-like"/>
</dbReference>
<feature type="transmembrane region" description="Helical" evidence="8">
    <location>
        <begin position="189"/>
        <end position="206"/>
    </location>
</feature>
<name>A0A849SLQ4_UNCEI</name>
<keyword evidence="3" id="KW-0645">Protease</keyword>
<dbReference type="Pfam" id="PF09721">
    <property type="entry name" value="Exosortase_EpsH"/>
    <property type="match status" value="1"/>
</dbReference>
<evidence type="ECO:0000313" key="9">
    <source>
        <dbReference type="EMBL" id="NOT33767.1"/>
    </source>
</evidence>
<evidence type="ECO:0000256" key="6">
    <source>
        <dbReference type="ARBA" id="ARBA00022989"/>
    </source>
</evidence>
<protein>
    <submittedName>
        <fullName evidence="9">Exosortase/archaeosortase family protein</fullName>
    </submittedName>
</protein>
<dbReference type="GO" id="GO:0006508">
    <property type="term" value="P:proteolysis"/>
    <property type="evidence" value="ECO:0007669"/>
    <property type="project" value="UniProtKB-KW"/>
</dbReference>
<comment type="caution">
    <text evidence="9">The sequence shown here is derived from an EMBL/GenBank/DDBJ whole genome shotgun (WGS) entry which is preliminary data.</text>
</comment>
<organism evidence="9 10">
    <name type="scientific">Eiseniibacteriota bacterium</name>
    <dbReference type="NCBI Taxonomy" id="2212470"/>
    <lineage>
        <taxon>Bacteria</taxon>
        <taxon>Candidatus Eiseniibacteriota</taxon>
    </lineage>
</organism>
<sequence>MTAAPRRWPLGRFARVAVLALLLALVYHRALAKLAEVWRTNESYSHGPLVPIVVLALLWLRRRAIAAVPPAPDARGLVLVVLACVALVAGMRADLFALEGYSLLLMVFGLAISYQGIPRLRKLAVPLGYLIFMLPFPPVIVNELSFALKEITVRLSTTLAEQLGVLVQRNGMSLWLQGGELRVENPCSGLRSLIALLATGALFAIFQPGGPWRRITMFLSAIPVAMFSNVLRITLLLVVGHYLSVQQAGGRAHDWSGVVLYAASLIGLLSVRWWLSPRARRPRTDRQPAVFAR</sequence>
<evidence type="ECO:0000256" key="8">
    <source>
        <dbReference type="SAM" id="Phobius"/>
    </source>
</evidence>
<feature type="transmembrane region" description="Helical" evidence="8">
    <location>
        <begin position="123"/>
        <end position="141"/>
    </location>
</feature>
<feature type="transmembrane region" description="Helical" evidence="8">
    <location>
        <begin position="44"/>
        <end position="60"/>
    </location>
</feature>
<comment type="subcellular location">
    <subcellularLocation>
        <location evidence="1">Cell membrane</location>
        <topology evidence="1">Multi-pass membrane protein</topology>
    </subcellularLocation>
</comment>
<dbReference type="EMBL" id="JABFRW010000072">
    <property type="protein sequence ID" value="NOT33767.1"/>
    <property type="molecule type" value="Genomic_DNA"/>
</dbReference>
<keyword evidence="4 8" id="KW-0812">Transmembrane</keyword>
<evidence type="ECO:0000256" key="4">
    <source>
        <dbReference type="ARBA" id="ARBA00022692"/>
    </source>
</evidence>
<evidence type="ECO:0000256" key="1">
    <source>
        <dbReference type="ARBA" id="ARBA00004651"/>
    </source>
</evidence>
<dbReference type="Proteomes" id="UP000580839">
    <property type="component" value="Unassembled WGS sequence"/>
</dbReference>
<dbReference type="NCBIfam" id="TIGR04178">
    <property type="entry name" value="exo_archaeo"/>
    <property type="match status" value="1"/>
</dbReference>
<dbReference type="AlphaFoldDB" id="A0A849SLQ4"/>
<dbReference type="InterPro" id="IPR026392">
    <property type="entry name" value="Exo/Archaeosortase_dom"/>
</dbReference>
<reference evidence="9 10" key="1">
    <citation type="submission" date="2020-04" db="EMBL/GenBank/DDBJ databases">
        <title>Metagenomic profiling of ammonia- and methane-oxidizing microorganisms in a Dutch drinking water treatment plant.</title>
        <authorList>
            <person name="Poghosyan L."/>
            <person name="Leucker S."/>
        </authorList>
    </citation>
    <scope>NUCLEOTIDE SEQUENCE [LARGE SCALE GENOMIC DNA]</scope>
    <source>
        <strain evidence="9">S-RSF-IL-03</strain>
    </source>
</reference>
<feature type="transmembrane region" description="Helical" evidence="8">
    <location>
        <begin position="72"/>
        <end position="89"/>
    </location>
</feature>
<accession>A0A849SLQ4</accession>
<dbReference type="NCBIfam" id="TIGR02602">
    <property type="entry name" value="8TM_EpsH"/>
    <property type="match status" value="1"/>
</dbReference>
<keyword evidence="5" id="KW-0378">Hydrolase</keyword>
<feature type="transmembrane region" description="Helical" evidence="8">
    <location>
        <begin position="95"/>
        <end position="114"/>
    </location>
</feature>